<dbReference type="CDD" id="cd21973">
    <property type="entry name" value="KLF6_7_N-like"/>
    <property type="match status" value="1"/>
</dbReference>
<evidence type="ECO:0000313" key="2">
    <source>
        <dbReference type="Proteomes" id="UP000076502"/>
    </source>
</evidence>
<name>A0A154NYZ1_DUFNO</name>
<dbReference type="STRING" id="178035.A0A154NYZ1"/>
<gene>
    <name evidence="1" type="ORF">WN55_09694</name>
</gene>
<dbReference type="Proteomes" id="UP000076502">
    <property type="component" value="Unassembled WGS sequence"/>
</dbReference>
<proteinExistence type="predicted"/>
<dbReference type="AlphaFoldDB" id="A0A154NYZ1"/>
<organism evidence="1 2">
    <name type="scientific">Dufourea novaeangliae</name>
    <name type="common">Sweat bee</name>
    <dbReference type="NCBI Taxonomy" id="178035"/>
    <lineage>
        <taxon>Eukaryota</taxon>
        <taxon>Metazoa</taxon>
        <taxon>Ecdysozoa</taxon>
        <taxon>Arthropoda</taxon>
        <taxon>Hexapoda</taxon>
        <taxon>Insecta</taxon>
        <taxon>Pterygota</taxon>
        <taxon>Neoptera</taxon>
        <taxon>Endopterygota</taxon>
        <taxon>Hymenoptera</taxon>
        <taxon>Apocrita</taxon>
        <taxon>Aculeata</taxon>
        <taxon>Apoidea</taxon>
        <taxon>Anthophila</taxon>
        <taxon>Halictidae</taxon>
        <taxon>Rophitinae</taxon>
        <taxon>Dufourea</taxon>
    </lineage>
</organism>
<sequence>MDILPSGNIFRELQDIHDTGYFSAQPSLEDHWQQVRIYFSFTFGQVLRAYVKQFCLPFALKHDGTSSRKGSISRYECYDTLTGVRNVDREFRTRKAVPP</sequence>
<protein>
    <submittedName>
        <fullName evidence="1">Krueppel-like factor 7</fullName>
    </submittedName>
</protein>
<keyword evidence="2" id="KW-1185">Reference proteome</keyword>
<reference evidence="1 2" key="1">
    <citation type="submission" date="2015-07" db="EMBL/GenBank/DDBJ databases">
        <title>The genome of Dufourea novaeangliae.</title>
        <authorList>
            <person name="Pan H."/>
            <person name="Kapheim K."/>
        </authorList>
    </citation>
    <scope>NUCLEOTIDE SEQUENCE [LARGE SCALE GENOMIC DNA]</scope>
    <source>
        <strain evidence="1">0120121106</strain>
        <tissue evidence="1">Whole body</tissue>
    </source>
</reference>
<accession>A0A154NYZ1</accession>
<dbReference type="EMBL" id="KQ434783">
    <property type="protein sequence ID" value="KZC04895.1"/>
    <property type="molecule type" value="Genomic_DNA"/>
</dbReference>
<evidence type="ECO:0000313" key="1">
    <source>
        <dbReference type="EMBL" id="KZC04895.1"/>
    </source>
</evidence>